<feature type="transmembrane region" description="Helical" evidence="1">
    <location>
        <begin position="44"/>
        <end position="61"/>
    </location>
</feature>
<dbReference type="Proteomes" id="UP001302949">
    <property type="component" value="Unassembled WGS sequence"/>
</dbReference>
<comment type="caution">
    <text evidence="2">The sequence shown here is derived from an EMBL/GenBank/DDBJ whole genome shotgun (WGS) entry which is preliminary data.</text>
</comment>
<protein>
    <recommendedName>
        <fullName evidence="4">DoxX family protein</fullName>
    </recommendedName>
</protein>
<evidence type="ECO:0000256" key="1">
    <source>
        <dbReference type="SAM" id="Phobius"/>
    </source>
</evidence>
<keyword evidence="1" id="KW-0472">Membrane</keyword>
<keyword evidence="1" id="KW-1133">Transmembrane helix</keyword>
<keyword evidence="3" id="KW-1185">Reference proteome</keyword>
<dbReference type="EMBL" id="JAYFUM010000008">
    <property type="protein sequence ID" value="MEA5139049.1"/>
    <property type="molecule type" value="Genomic_DNA"/>
</dbReference>
<name>A0ABU5Q889_9BACT</name>
<evidence type="ECO:0000313" key="3">
    <source>
        <dbReference type="Proteomes" id="UP001302949"/>
    </source>
</evidence>
<gene>
    <name evidence="2" type="ORF">VB248_07885</name>
</gene>
<organism evidence="2 3">
    <name type="scientific">Arcicella rigui</name>
    <dbReference type="NCBI Taxonomy" id="797020"/>
    <lineage>
        <taxon>Bacteria</taxon>
        <taxon>Pseudomonadati</taxon>
        <taxon>Bacteroidota</taxon>
        <taxon>Cytophagia</taxon>
        <taxon>Cytophagales</taxon>
        <taxon>Flectobacillaceae</taxon>
        <taxon>Arcicella</taxon>
    </lineage>
</organism>
<reference evidence="2 3" key="1">
    <citation type="submission" date="2023-12" db="EMBL/GenBank/DDBJ databases">
        <title>Novel species of the genus Arcicella isolated from rivers.</title>
        <authorList>
            <person name="Lu H."/>
        </authorList>
    </citation>
    <scope>NUCLEOTIDE SEQUENCE [LARGE SCALE GENOMIC DNA]</scope>
    <source>
        <strain evidence="2 3">KCTC 23307</strain>
    </source>
</reference>
<keyword evidence="1" id="KW-0812">Transmembrane</keyword>
<evidence type="ECO:0008006" key="4">
    <source>
        <dbReference type="Google" id="ProtNLM"/>
    </source>
</evidence>
<evidence type="ECO:0000313" key="2">
    <source>
        <dbReference type="EMBL" id="MEA5139049.1"/>
    </source>
</evidence>
<dbReference type="RefSeq" id="WP_323296210.1">
    <property type="nucleotide sequence ID" value="NZ_JAYFUM010000008.1"/>
</dbReference>
<proteinExistence type="predicted"/>
<accession>A0ABU5Q889</accession>
<feature type="transmembrane region" description="Helical" evidence="1">
    <location>
        <begin position="98"/>
        <end position="116"/>
    </location>
</feature>
<feature type="transmembrane region" description="Helical" evidence="1">
    <location>
        <begin position="68"/>
        <end position="86"/>
    </location>
</feature>
<feature type="transmembrane region" description="Helical" evidence="1">
    <location>
        <begin position="7"/>
        <end position="24"/>
    </location>
</feature>
<sequence length="123" mass="14064">MDKILTFGRYLFPLSFLLYVGLHFGMPEVGASFIPTWLPAPLFWNYFTGVLILAYIISCLIGKYDKLATLLMALYVLLMIFIVHIPRAATYENDMLNIFRNLMVIGALLVYAQYATKDKRITG</sequence>